<name>A0A5C2S4G2_9APHY</name>
<protein>
    <submittedName>
        <fullName evidence="3">Uncharacterized protein</fullName>
    </submittedName>
</protein>
<keyword evidence="2" id="KW-1133">Transmembrane helix</keyword>
<evidence type="ECO:0000313" key="4">
    <source>
        <dbReference type="Proteomes" id="UP000313359"/>
    </source>
</evidence>
<gene>
    <name evidence="3" type="ORF">L227DRAFT_612653</name>
</gene>
<feature type="transmembrane region" description="Helical" evidence="2">
    <location>
        <begin position="23"/>
        <end position="44"/>
    </location>
</feature>
<accession>A0A5C2S4G2</accession>
<dbReference type="OrthoDB" id="2744308at2759"/>
<feature type="transmembrane region" description="Helical" evidence="2">
    <location>
        <begin position="65"/>
        <end position="83"/>
    </location>
</feature>
<dbReference type="Proteomes" id="UP000313359">
    <property type="component" value="Unassembled WGS sequence"/>
</dbReference>
<evidence type="ECO:0000256" key="2">
    <source>
        <dbReference type="SAM" id="Phobius"/>
    </source>
</evidence>
<evidence type="ECO:0000313" key="3">
    <source>
        <dbReference type="EMBL" id="RPD58533.1"/>
    </source>
</evidence>
<feature type="region of interest" description="Disordered" evidence="1">
    <location>
        <begin position="271"/>
        <end position="307"/>
    </location>
</feature>
<dbReference type="STRING" id="1328759.A0A5C2S4G2"/>
<feature type="transmembrane region" description="Helical" evidence="2">
    <location>
        <begin position="132"/>
        <end position="151"/>
    </location>
</feature>
<evidence type="ECO:0000256" key="1">
    <source>
        <dbReference type="SAM" id="MobiDB-lite"/>
    </source>
</evidence>
<dbReference type="EMBL" id="ML122274">
    <property type="protein sequence ID" value="RPD58533.1"/>
    <property type="molecule type" value="Genomic_DNA"/>
</dbReference>
<proteinExistence type="predicted"/>
<organism evidence="3 4">
    <name type="scientific">Lentinus tigrinus ALCF2SS1-6</name>
    <dbReference type="NCBI Taxonomy" id="1328759"/>
    <lineage>
        <taxon>Eukaryota</taxon>
        <taxon>Fungi</taxon>
        <taxon>Dikarya</taxon>
        <taxon>Basidiomycota</taxon>
        <taxon>Agaricomycotina</taxon>
        <taxon>Agaricomycetes</taxon>
        <taxon>Polyporales</taxon>
        <taxon>Polyporaceae</taxon>
        <taxon>Lentinus</taxon>
    </lineage>
</organism>
<keyword evidence="4" id="KW-1185">Reference proteome</keyword>
<keyword evidence="2" id="KW-0472">Membrane</keyword>
<feature type="transmembrane region" description="Helical" evidence="2">
    <location>
        <begin position="242"/>
        <end position="263"/>
    </location>
</feature>
<sequence length="307" mass="34145">MSNLYEGSSFPANITSRIEQNILVSRILALVLESTFFGIFIVAYSMAAGELLRGYRPSRTTRRNVILFGVNTLMFGLAMTHLTRSVNDTLDLFVADGADKESLPQLFSLNWATNIELFYIYVTQAFGGDAFIIYRLFVVWKVVVLPSILMLTNAGVDYAFMLVEALNSLIIFNGTSLENVFYTALTIWSPPVWSEPHLYLSRACFSLVRYRRVIEAILQSAEIYWTASISLTVMLFLGSSSYYISCLAISPHLIGVIFSLISIQIARASSAQGNPSDESRARPLPKVSPSHVPNQLPELLSGREGVL</sequence>
<reference evidence="3" key="1">
    <citation type="journal article" date="2018" name="Genome Biol. Evol.">
        <title>Genomics and development of Lentinus tigrinus, a white-rot wood-decaying mushroom with dimorphic fruiting bodies.</title>
        <authorList>
            <person name="Wu B."/>
            <person name="Xu Z."/>
            <person name="Knudson A."/>
            <person name="Carlson A."/>
            <person name="Chen N."/>
            <person name="Kovaka S."/>
            <person name="LaButti K."/>
            <person name="Lipzen A."/>
            <person name="Pennachio C."/>
            <person name="Riley R."/>
            <person name="Schakwitz W."/>
            <person name="Umezawa K."/>
            <person name="Ohm R.A."/>
            <person name="Grigoriev I.V."/>
            <person name="Nagy L.G."/>
            <person name="Gibbons J."/>
            <person name="Hibbett D."/>
        </authorList>
    </citation>
    <scope>NUCLEOTIDE SEQUENCE [LARGE SCALE GENOMIC DNA]</scope>
    <source>
        <strain evidence="3">ALCF2SS1-6</strain>
    </source>
</reference>
<keyword evidence="2" id="KW-0812">Transmembrane</keyword>
<dbReference type="AlphaFoldDB" id="A0A5C2S4G2"/>